<keyword evidence="1" id="KW-0853">WD repeat</keyword>
<gene>
    <name evidence="3" type="ORF">SAMN06265222_12164</name>
</gene>
<dbReference type="SMART" id="SM00320">
    <property type="entry name" value="WD40"/>
    <property type="match status" value="4"/>
</dbReference>
<feature type="domain" description="Peptidase C14 caspase" evidence="2">
    <location>
        <begin position="975"/>
        <end position="1204"/>
    </location>
</feature>
<dbReference type="PROSITE" id="PS50294">
    <property type="entry name" value="WD_REPEATS_REGION"/>
    <property type="match status" value="1"/>
</dbReference>
<evidence type="ECO:0000256" key="1">
    <source>
        <dbReference type="PROSITE-ProRule" id="PRU00221"/>
    </source>
</evidence>
<feature type="repeat" description="WD" evidence="1">
    <location>
        <begin position="177"/>
        <end position="209"/>
    </location>
</feature>
<dbReference type="InterPro" id="IPR011047">
    <property type="entry name" value="Quinoprotein_ADH-like_sf"/>
</dbReference>
<comment type="caution">
    <text evidence="3">The sequence shown here is derived from an EMBL/GenBank/DDBJ whole genome shotgun (WGS) entry which is preliminary data.</text>
</comment>
<dbReference type="RefSeq" id="WP_283435235.1">
    <property type="nucleotide sequence ID" value="NZ_FXUG01000021.1"/>
</dbReference>
<evidence type="ECO:0000259" key="2">
    <source>
        <dbReference type="Pfam" id="PF00656"/>
    </source>
</evidence>
<dbReference type="Gene3D" id="3.40.50.1460">
    <property type="match status" value="1"/>
</dbReference>
<dbReference type="InterPro" id="IPR001680">
    <property type="entry name" value="WD40_rpt"/>
</dbReference>
<name>A0ABY1QNV1_9BACT</name>
<dbReference type="PROSITE" id="PS50082">
    <property type="entry name" value="WD_REPEATS_2"/>
    <property type="match status" value="2"/>
</dbReference>
<reference evidence="3 4" key="1">
    <citation type="submission" date="2017-05" db="EMBL/GenBank/DDBJ databases">
        <authorList>
            <person name="Varghese N."/>
            <person name="Submissions S."/>
        </authorList>
    </citation>
    <scope>NUCLEOTIDE SEQUENCE [LARGE SCALE GENOMIC DNA]</scope>
    <source>
        <strain evidence="3 4">DSM 25457</strain>
    </source>
</reference>
<dbReference type="SUPFAM" id="SSF50998">
    <property type="entry name" value="Quinoprotein alcohol dehydrogenase-like"/>
    <property type="match status" value="1"/>
</dbReference>
<accession>A0ABY1QNV1</accession>
<dbReference type="PANTHER" id="PTHR19879:SF9">
    <property type="entry name" value="TRANSCRIPTION INITIATION FACTOR TFIID SUBUNIT 5"/>
    <property type="match status" value="1"/>
</dbReference>
<dbReference type="PANTHER" id="PTHR19879">
    <property type="entry name" value="TRANSCRIPTION INITIATION FACTOR TFIID"/>
    <property type="match status" value="1"/>
</dbReference>
<protein>
    <submittedName>
        <fullName evidence="3">WD domain-containing protein, G-beta repeat-containing protein</fullName>
    </submittedName>
</protein>
<dbReference type="Pfam" id="PF00656">
    <property type="entry name" value="Peptidase_C14"/>
    <property type="match status" value="1"/>
</dbReference>
<dbReference type="InterPro" id="IPR011600">
    <property type="entry name" value="Pept_C14_caspase"/>
</dbReference>
<dbReference type="Proteomes" id="UP001158067">
    <property type="component" value="Unassembled WGS sequence"/>
</dbReference>
<keyword evidence="4" id="KW-1185">Reference proteome</keyword>
<dbReference type="EMBL" id="FXUG01000021">
    <property type="protein sequence ID" value="SMP76524.1"/>
    <property type="molecule type" value="Genomic_DNA"/>
</dbReference>
<dbReference type="Pfam" id="PF00400">
    <property type="entry name" value="WD40"/>
    <property type="match status" value="3"/>
</dbReference>
<evidence type="ECO:0000313" key="3">
    <source>
        <dbReference type="EMBL" id="SMP76524.1"/>
    </source>
</evidence>
<dbReference type="InterPro" id="IPR015943">
    <property type="entry name" value="WD40/YVTN_repeat-like_dom_sf"/>
</dbReference>
<feature type="repeat" description="WD" evidence="1">
    <location>
        <begin position="599"/>
        <end position="633"/>
    </location>
</feature>
<sequence>MRAVIARGVTARGVTARGVIGCSVLECSVMGLAIALVGYLPITVAQDIPPRVVLNTGGPTSQIRQMAFSPDSQRLYVAGLDKVVHHYEVGWDVRATDEPPAITLASPLHWEQARGNRGSLYAMALAGTRPEMVIGGVSARQETGDIAIFDVGQGRVTGSLPTPAQRAVAVKANQVGSEGHRFSVMCLDYSPDGNAIVSRDEYGGMFLWERNSQGGFATKRLRDPGPTPRKHRPQAIIVDGGNLVYSKAEDGGEARLVIQSLASGREATFSESYHGRVAALARDPNGKYWASADARGTVYLSDATNPANRHRVQAGLPKVTAIALGGQGSGNPELGGQVAADHVAALNSQTMAVLSSEFIDGQAGQTIVEVFDVHSRERLDRLVVSNVDPCLAVAISPDGRFLSVGRESPRQVVVFRLVDETGNRVPQPLKESSAATTQASVRPCGFIALSPDESQLAFGPRLSEMQGAGDLKRAWDLKRGELIEGELARVDWKLPIVQPVGWQVRRQGQPMDQLVLEDPRGSRWQIDLERGRQGSYSSHCFLFAENEAEPVGIAVGTENINSIFVYRFEVDPGAGFNAKLPSTAQSQEAAQRPKLVRWFRDHTGPVTSLIANEDGTVLYSGSLDHTIKIWRLNGLFDSNDPGVFQNASHWGCGFVIEQGSVVVRDVDRSGIAFARSLREGDRIDRIQGYAGDDPSQIIDAVAGRESAQQMLDVLGRVSILNQNLIHASPRPDPGQAGEVKTKKFIIRPAWLPLLTAFANQQGEWVIWHPEGVFDASAAEGGILFDWMILRGPDRSPRMMKAGFLAKEFERPEVIRQLLIGAVLEELVVQSVSGQSLASVIRATPDIRIVQPLVGEHINSKEKTSIVAEIDFGDADVNAYRVSGNIDAVRLGEPQRQSVGQNRYQYSWDAVATGRLNQIEVIARENGGVMTSLYASDVAYRRGETDNPTPYQLHFLSLASENYRGPIATQRGGFGELKFPIDDVEAIVATLNEKQAAGLSRYRLGSIRQLRDEQITKASVNEAIADVNQELRRQSDHQILIVYLSGHGTTVDGQYHYVTTTSRSTAPAALKKSSLPWSLIERAGVPGCRIIYMIDTCHSGSVVDAKSSIREPLRSGGIVIAAASGRGAAQELTPLQHGCFTFSVLSALEGEADGALGTNKATKSAASTAPNGVVELEELVAFVRSDVRKLTGGQQKPTATPSRLADHLNIDLVVTAP</sequence>
<proteinExistence type="predicted"/>
<evidence type="ECO:0000313" key="4">
    <source>
        <dbReference type="Proteomes" id="UP001158067"/>
    </source>
</evidence>
<dbReference type="Gene3D" id="2.130.10.10">
    <property type="entry name" value="YVTN repeat-like/Quinoprotein amine dehydrogenase"/>
    <property type="match status" value="3"/>
</dbReference>
<organism evidence="3 4">
    <name type="scientific">Neorhodopirellula lusitana</name>
    <dbReference type="NCBI Taxonomy" id="445327"/>
    <lineage>
        <taxon>Bacteria</taxon>
        <taxon>Pseudomonadati</taxon>
        <taxon>Planctomycetota</taxon>
        <taxon>Planctomycetia</taxon>
        <taxon>Pirellulales</taxon>
        <taxon>Pirellulaceae</taxon>
        <taxon>Neorhodopirellula</taxon>
    </lineage>
</organism>